<protein>
    <submittedName>
        <fullName evidence="1">Uncharacterized protein</fullName>
    </submittedName>
</protein>
<sequence length="523" mass="57245">MQVYNGQIPLSIICSVASLHPGICISQDTESGPTWILFEPTKSRTVRLTKKTSKHRLAKQPLLELKSRHIQFIALGGTIGTGLFLGIGSALTRAGPLSIFLGYSITGVAIWMLMQVLAEMAVWISLPGAIPQFCARFVDPALGFAVGWNNWYFCAIAVPVEISAAANLVGYWTESVNVAVWISIFIILIVFLNFIFASIKIITMVGLLILAFILDLGGDTGRFLGFFSVLVNAAFSYAGVEIVAVASGESQNPKRNLPKAARRIFWRILFFYSLGSLAIVVLVPYNDPDLLSQQAAGVHTAAASPWVIAIKRAGIRILPSIINAVILSSALSSGNAFLYTRSRYLLALASKGHAPKFLLKTTGSGNPIYCVAATAVFSPLTYLSVWSGPNQIFLWFQSLTTMCTLITWSSICVAYLHFYDGLKANNISRKTLVHRAPFQPYGAIIALVFFLIIIIFNGFAVFFPGNWNVYNFVTAYIGIPIFVAAVPFHTRWWHLPEESPPKQSRLDATKAAGTSNTDLRCPF</sequence>
<organism evidence="1 2">
    <name type="scientific">Fusarium solani subsp. cucurbitae</name>
    <name type="common">Neocosmosporum cucurbitae</name>
    <dbReference type="NCBI Taxonomy" id="2747967"/>
    <lineage>
        <taxon>Eukaryota</taxon>
        <taxon>Fungi</taxon>
        <taxon>Dikarya</taxon>
        <taxon>Ascomycota</taxon>
        <taxon>Pezizomycotina</taxon>
        <taxon>Sordariomycetes</taxon>
        <taxon>Hypocreomycetidae</taxon>
        <taxon>Hypocreales</taxon>
        <taxon>Nectriaceae</taxon>
        <taxon>Fusarium</taxon>
        <taxon>Fusarium solani species complex</taxon>
    </lineage>
</organism>
<keyword evidence="2" id="KW-1185">Reference proteome</keyword>
<name>A0ACD3Z4H3_FUSSC</name>
<gene>
    <name evidence="1" type="ORF">LCI18_007093</name>
</gene>
<evidence type="ECO:0000313" key="1">
    <source>
        <dbReference type="EMBL" id="UPK96158.1"/>
    </source>
</evidence>
<proteinExistence type="predicted"/>
<reference evidence="1" key="1">
    <citation type="submission" date="2021-11" db="EMBL/GenBank/DDBJ databases">
        <title>Fusarium solani-melongenae Genome sequencing and assembly.</title>
        <authorList>
            <person name="Xie S."/>
            <person name="Huang L."/>
            <person name="Zhang X."/>
        </authorList>
    </citation>
    <scope>NUCLEOTIDE SEQUENCE</scope>
    <source>
        <strain evidence="1">CRI 24-3</strain>
    </source>
</reference>
<dbReference type="Proteomes" id="UP000830768">
    <property type="component" value="Chromosome 6"/>
</dbReference>
<accession>A0ACD3Z4H3</accession>
<dbReference type="EMBL" id="CP090035">
    <property type="protein sequence ID" value="UPK96158.1"/>
    <property type="molecule type" value="Genomic_DNA"/>
</dbReference>
<evidence type="ECO:0000313" key="2">
    <source>
        <dbReference type="Proteomes" id="UP000830768"/>
    </source>
</evidence>